<dbReference type="OrthoDB" id="1470350at2759"/>
<keyword evidence="3" id="KW-0808">Transferase</keyword>
<evidence type="ECO:0000256" key="3">
    <source>
        <dbReference type="ARBA" id="ARBA00022679"/>
    </source>
</evidence>
<gene>
    <name evidence="4" type="ORF">APUU_11917S</name>
</gene>
<keyword evidence="5" id="KW-1185">Reference proteome</keyword>
<dbReference type="Pfam" id="PF05637">
    <property type="entry name" value="Glyco_transf_34"/>
    <property type="match status" value="1"/>
</dbReference>
<dbReference type="Proteomes" id="UP000654913">
    <property type="component" value="Chromosome 1"/>
</dbReference>
<sequence>MIAHSHSHTRSRRLVITLLALSTLLSIFWLNSRYSSSSSSESWHKRLHSLTVPATNSRRVAKVSMLYGARNTLYERALQSHRRHAERWGYGMDVLQNDIAVGYWNKPSYLLSLVIEELAKPVGERIEWFMWVDADTVVINPAIPLEIFIPPFEVDDIHMIATKDHKGLNTGIFFLRVHQKTVDILVKTLGYPIYNPKVALGVQVDQAAMEKVVSQPALKNSVLYLPRTWINTYEWAHAYEGQKGNFLVHFPGLGDQRWAHMGKWLDIVEQTPEAWEVPVNETWYLDESSAFWDRVLTAKRIIREHEKTLAATKGPVPMSSRNRQRERAVEELQKVLAEEPYSEKLMDLRIKDCNVALEEN</sequence>
<dbReference type="GeneID" id="64969094"/>
<dbReference type="GO" id="GO:0006487">
    <property type="term" value="P:protein N-linked glycosylation"/>
    <property type="evidence" value="ECO:0007669"/>
    <property type="project" value="TreeGrafter"/>
</dbReference>
<keyword evidence="2" id="KW-0328">Glycosyltransferase</keyword>
<dbReference type="PANTHER" id="PTHR31306">
    <property type="entry name" value="ALPHA-1,6-MANNOSYLTRANSFERASE MNN11-RELATED"/>
    <property type="match status" value="1"/>
</dbReference>
<organism evidence="4 5">
    <name type="scientific">Aspergillus puulaauensis</name>
    <dbReference type="NCBI Taxonomy" id="1220207"/>
    <lineage>
        <taxon>Eukaryota</taxon>
        <taxon>Fungi</taxon>
        <taxon>Dikarya</taxon>
        <taxon>Ascomycota</taxon>
        <taxon>Pezizomycotina</taxon>
        <taxon>Eurotiomycetes</taxon>
        <taxon>Eurotiomycetidae</taxon>
        <taxon>Eurotiales</taxon>
        <taxon>Aspergillaceae</taxon>
        <taxon>Aspergillus</taxon>
    </lineage>
</organism>
<proteinExistence type="inferred from homology"/>
<dbReference type="Gene3D" id="3.90.550.10">
    <property type="entry name" value="Spore Coat Polysaccharide Biosynthesis Protein SpsA, Chain A"/>
    <property type="match status" value="1"/>
</dbReference>
<reference evidence="4" key="2">
    <citation type="submission" date="2021-02" db="EMBL/GenBank/DDBJ databases">
        <title>Aspergillus puulaauensis MK2 genome sequence.</title>
        <authorList>
            <person name="Futagami T."/>
            <person name="Mori K."/>
            <person name="Kadooka C."/>
            <person name="Tanaka T."/>
        </authorList>
    </citation>
    <scope>NUCLEOTIDE SEQUENCE</scope>
    <source>
        <strain evidence="4">MK2</strain>
    </source>
</reference>
<protein>
    <recommendedName>
        <fullName evidence="6">Galactosyl transferase GMA12/MNN10 family-domain-containing protein</fullName>
    </recommendedName>
</protein>
<reference evidence="4" key="1">
    <citation type="submission" date="2021-01" db="EMBL/GenBank/DDBJ databases">
        <authorList>
            <consortium name="Aspergillus puulaauensis MK2 genome sequencing consortium"/>
            <person name="Kazuki M."/>
            <person name="Futagami T."/>
        </authorList>
    </citation>
    <scope>NUCLEOTIDE SEQUENCE</scope>
    <source>
        <strain evidence="4">MK2</strain>
    </source>
</reference>
<name>A0A7R8AGX3_9EURO</name>
<dbReference type="PANTHER" id="PTHR31306:SF8">
    <property type="entry name" value="GLYCOSYLTRANSFERASE FAMILY 34 PROTEIN"/>
    <property type="match status" value="1"/>
</dbReference>
<accession>A0A7R8AGX3</accession>
<dbReference type="GO" id="GO:0016757">
    <property type="term" value="F:glycosyltransferase activity"/>
    <property type="evidence" value="ECO:0007669"/>
    <property type="project" value="UniProtKB-KW"/>
</dbReference>
<dbReference type="SUPFAM" id="SSF53448">
    <property type="entry name" value="Nucleotide-diphospho-sugar transferases"/>
    <property type="match status" value="1"/>
</dbReference>
<dbReference type="KEGG" id="apuu:APUU_11917S"/>
<dbReference type="EMBL" id="AP024443">
    <property type="protein sequence ID" value="BCS19089.1"/>
    <property type="molecule type" value="Genomic_DNA"/>
</dbReference>
<dbReference type="InterPro" id="IPR008630">
    <property type="entry name" value="Glyco_trans_34"/>
</dbReference>
<dbReference type="GO" id="GO:0000139">
    <property type="term" value="C:Golgi membrane"/>
    <property type="evidence" value="ECO:0007669"/>
    <property type="project" value="TreeGrafter"/>
</dbReference>
<evidence type="ECO:0000256" key="2">
    <source>
        <dbReference type="ARBA" id="ARBA00022676"/>
    </source>
</evidence>
<evidence type="ECO:0000256" key="1">
    <source>
        <dbReference type="ARBA" id="ARBA00005664"/>
    </source>
</evidence>
<evidence type="ECO:0008006" key="6">
    <source>
        <dbReference type="Google" id="ProtNLM"/>
    </source>
</evidence>
<comment type="similarity">
    <text evidence="1">Belongs to the glycosyltransferase 34 family.</text>
</comment>
<dbReference type="RefSeq" id="XP_041551283.1">
    <property type="nucleotide sequence ID" value="XM_041698060.1"/>
</dbReference>
<evidence type="ECO:0000313" key="5">
    <source>
        <dbReference type="Proteomes" id="UP000654913"/>
    </source>
</evidence>
<dbReference type="AlphaFoldDB" id="A0A7R8AGX3"/>
<evidence type="ECO:0000313" key="4">
    <source>
        <dbReference type="EMBL" id="BCS19089.1"/>
    </source>
</evidence>
<dbReference type="InterPro" id="IPR029044">
    <property type="entry name" value="Nucleotide-diphossugar_trans"/>
</dbReference>